<dbReference type="Proteomes" id="UP000187609">
    <property type="component" value="Unassembled WGS sequence"/>
</dbReference>
<proteinExistence type="predicted"/>
<keyword evidence="2" id="KW-1185">Reference proteome</keyword>
<organism evidence="1 2">
    <name type="scientific">Nicotiana attenuata</name>
    <name type="common">Coyote tobacco</name>
    <dbReference type="NCBI Taxonomy" id="49451"/>
    <lineage>
        <taxon>Eukaryota</taxon>
        <taxon>Viridiplantae</taxon>
        <taxon>Streptophyta</taxon>
        <taxon>Embryophyta</taxon>
        <taxon>Tracheophyta</taxon>
        <taxon>Spermatophyta</taxon>
        <taxon>Magnoliopsida</taxon>
        <taxon>eudicotyledons</taxon>
        <taxon>Gunneridae</taxon>
        <taxon>Pentapetalae</taxon>
        <taxon>asterids</taxon>
        <taxon>lamiids</taxon>
        <taxon>Solanales</taxon>
        <taxon>Solanaceae</taxon>
        <taxon>Nicotianoideae</taxon>
        <taxon>Nicotianeae</taxon>
        <taxon>Nicotiana</taxon>
    </lineage>
</organism>
<evidence type="ECO:0000313" key="2">
    <source>
        <dbReference type="Proteomes" id="UP000187609"/>
    </source>
</evidence>
<accession>A0A1J6ID79</accession>
<gene>
    <name evidence="1" type="ORF">A4A49_14663</name>
</gene>
<name>A0A1J6ID79_NICAT</name>
<dbReference type="Gramene" id="OIS98479">
    <property type="protein sequence ID" value="OIS98479"/>
    <property type="gene ID" value="A4A49_14663"/>
</dbReference>
<sequence length="100" mass="11264">MVKSTVSETSPEMEAALQLIQLSGDSHGCSLIEEEGEISVGNSTEETYSSLNLHGYETENSRSESSMKKIRKFRSVVDLYRATKPLIMKKKMKKHRKALI</sequence>
<dbReference type="AlphaFoldDB" id="A0A1J6ID79"/>
<reference evidence="1" key="1">
    <citation type="submission" date="2016-11" db="EMBL/GenBank/DDBJ databases">
        <title>The genome of Nicotiana attenuata.</title>
        <authorList>
            <person name="Xu S."/>
            <person name="Brockmoeller T."/>
            <person name="Gaquerel E."/>
            <person name="Navarro A."/>
            <person name="Kuhl H."/>
            <person name="Gase K."/>
            <person name="Ling Z."/>
            <person name="Zhou W."/>
            <person name="Kreitzer C."/>
            <person name="Stanke M."/>
            <person name="Tang H."/>
            <person name="Lyons E."/>
            <person name="Pandey P."/>
            <person name="Pandey S.P."/>
            <person name="Timmermann B."/>
            <person name="Baldwin I.T."/>
        </authorList>
    </citation>
    <scope>NUCLEOTIDE SEQUENCE [LARGE SCALE GENOMIC DNA]</scope>
    <source>
        <strain evidence="1">UT</strain>
    </source>
</reference>
<dbReference type="EMBL" id="MJEQ01037191">
    <property type="protein sequence ID" value="OIS98479.1"/>
    <property type="molecule type" value="Genomic_DNA"/>
</dbReference>
<evidence type="ECO:0000313" key="1">
    <source>
        <dbReference type="EMBL" id="OIS98479.1"/>
    </source>
</evidence>
<comment type="caution">
    <text evidence="1">The sequence shown here is derived from an EMBL/GenBank/DDBJ whole genome shotgun (WGS) entry which is preliminary data.</text>
</comment>
<protein>
    <submittedName>
        <fullName evidence="1">Uncharacterized protein</fullName>
    </submittedName>
</protein>